<dbReference type="STRING" id="640948.SAMN05216238_10254"/>
<evidence type="ECO:0000313" key="2">
    <source>
        <dbReference type="EMBL" id="SFD52076.1"/>
    </source>
</evidence>
<feature type="domain" description="Metallo-beta-lactamase" evidence="1">
    <location>
        <begin position="21"/>
        <end position="233"/>
    </location>
</feature>
<gene>
    <name evidence="2" type="ORF">SAMN05216238_10254</name>
</gene>
<protein>
    <submittedName>
        <fullName evidence="2">Glyoxylase, beta-lactamase superfamily II</fullName>
    </submittedName>
</protein>
<dbReference type="SMART" id="SM00849">
    <property type="entry name" value="Lactamase_B"/>
    <property type="match status" value="1"/>
</dbReference>
<dbReference type="OrthoDB" id="2971563at2"/>
<dbReference type="PANTHER" id="PTHR23131:SF4">
    <property type="entry name" value="METALLO-BETA-LACTAMASE SUPERFAMILY POTEIN"/>
    <property type="match status" value="1"/>
</dbReference>
<dbReference type="AlphaFoldDB" id="A0A1I1T0C2"/>
<dbReference type="Gene3D" id="3.60.15.10">
    <property type="entry name" value="Ribonuclease Z/Hydroxyacylglutathione hydrolase-like"/>
    <property type="match status" value="1"/>
</dbReference>
<evidence type="ECO:0000259" key="1">
    <source>
        <dbReference type="SMART" id="SM00849"/>
    </source>
</evidence>
<keyword evidence="3" id="KW-1185">Reference proteome</keyword>
<dbReference type="Proteomes" id="UP000199474">
    <property type="component" value="Unassembled WGS sequence"/>
</dbReference>
<proteinExistence type="predicted"/>
<dbReference type="Pfam" id="PF00753">
    <property type="entry name" value="Lactamase_B"/>
    <property type="match status" value="1"/>
</dbReference>
<dbReference type="RefSeq" id="WP_090080757.1">
    <property type="nucleotide sequence ID" value="NZ_FOMR01000002.1"/>
</dbReference>
<dbReference type="EMBL" id="FOMR01000002">
    <property type="protein sequence ID" value="SFD52076.1"/>
    <property type="molecule type" value="Genomic_DNA"/>
</dbReference>
<name>A0A1I1T0C2_9BACI</name>
<dbReference type="InterPro" id="IPR036866">
    <property type="entry name" value="RibonucZ/Hydroxyglut_hydro"/>
</dbReference>
<dbReference type="SUPFAM" id="SSF56281">
    <property type="entry name" value="Metallo-hydrolase/oxidoreductase"/>
    <property type="match status" value="1"/>
</dbReference>
<dbReference type="InterPro" id="IPR001279">
    <property type="entry name" value="Metallo-B-lactamas"/>
</dbReference>
<dbReference type="PANTHER" id="PTHR23131">
    <property type="entry name" value="ENDORIBONUCLEASE LACTB2"/>
    <property type="match status" value="1"/>
</dbReference>
<sequence length="321" mass="36519">MKVLDKTISQLTIPTPFAVGDVHVYLLKGDTLSLIDAGVKTKEGWEALKIQLNELGYRPNDIEQIILTHHHPDHTGLIEGFPRAETIAAHENVGLWLRRDAEFFARYEHFFETFLKACGVPAQLMPSTTELQGSINYTGKGNLTHKLEEGDPLPGHADWKVIETKGHAQTHLSFLRSSDGAFIGGDHLLQHISPNPLLEPPIRNEGRPKPMLQYRANLIKCRSLGIQTVYPGHGDIFSDVDRIVPLRLKRQEERANKVYRLLLTHPQTPFELCKQVFPKQYEQQLSLTMSETIGQLDYLENEGLIRKKLQDDIFVYEAVKY</sequence>
<reference evidence="3" key="1">
    <citation type="submission" date="2016-10" db="EMBL/GenBank/DDBJ databases">
        <authorList>
            <person name="Varghese N."/>
            <person name="Submissions S."/>
        </authorList>
    </citation>
    <scope>NUCLEOTIDE SEQUENCE [LARGE SCALE GENOMIC DNA]</scope>
    <source>
        <strain evidence="3">DSM 22530</strain>
    </source>
</reference>
<dbReference type="InterPro" id="IPR050662">
    <property type="entry name" value="Sec-metab_biosynth-thioest"/>
</dbReference>
<organism evidence="2 3">
    <name type="scientific">Lentibacillus persicus</name>
    <dbReference type="NCBI Taxonomy" id="640948"/>
    <lineage>
        <taxon>Bacteria</taxon>
        <taxon>Bacillati</taxon>
        <taxon>Bacillota</taxon>
        <taxon>Bacilli</taxon>
        <taxon>Bacillales</taxon>
        <taxon>Bacillaceae</taxon>
        <taxon>Lentibacillus</taxon>
    </lineage>
</organism>
<accession>A0A1I1T0C2</accession>
<evidence type="ECO:0000313" key="3">
    <source>
        <dbReference type="Proteomes" id="UP000199474"/>
    </source>
</evidence>